<evidence type="ECO:0000313" key="5">
    <source>
        <dbReference type="Proteomes" id="UP000194218"/>
    </source>
</evidence>
<dbReference type="PANTHER" id="PTHR43625">
    <property type="entry name" value="AFLATOXIN B1 ALDEHYDE REDUCTASE"/>
    <property type="match status" value="1"/>
</dbReference>
<protein>
    <submittedName>
        <fullName evidence="4">Aldo/keto reductase</fullName>
    </submittedName>
</protein>
<evidence type="ECO:0000259" key="3">
    <source>
        <dbReference type="Pfam" id="PF00248"/>
    </source>
</evidence>
<dbReference type="AlphaFoldDB" id="A0A1W7D2U8"/>
<accession>A0A1W7D2U8</accession>
<dbReference type="Gene3D" id="3.20.20.100">
    <property type="entry name" value="NADP-dependent oxidoreductase domain"/>
    <property type="match status" value="1"/>
</dbReference>
<dbReference type="PANTHER" id="PTHR43625:SF40">
    <property type="entry name" value="ALDO-KETO REDUCTASE YAKC [NADP(+)]"/>
    <property type="match status" value="1"/>
</dbReference>
<keyword evidence="5" id="KW-1185">Reference proteome</keyword>
<reference evidence="4 5" key="1">
    <citation type="submission" date="2017-05" db="EMBL/GenBank/DDBJ databases">
        <title>Complete genome sequence of Streptomyces sp. SCSIO 03032 revealed the diverse biosynthetic pathways for its bioactive secondary metabolites.</title>
        <authorList>
            <person name="Ma L."/>
            <person name="Zhu Y."/>
            <person name="Zhang W."/>
            <person name="Zhang G."/>
            <person name="Tian X."/>
            <person name="Zhang S."/>
            <person name="Zhang C."/>
        </authorList>
    </citation>
    <scope>NUCLEOTIDE SEQUENCE [LARGE SCALE GENOMIC DNA]</scope>
    <source>
        <strain evidence="4 5">SCSIO 03032</strain>
    </source>
</reference>
<dbReference type="EMBL" id="CP021121">
    <property type="protein sequence ID" value="ARQ70890.1"/>
    <property type="molecule type" value="Genomic_DNA"/>
</dbReference>
<dbReference type="Pfam" id="PF00248">
    <property type="entry name" value="Aldo_ket_red"/>
    <property type="match status" value="1"/>
</dbReference>
<dbReference type="SUPFAM" id="SSF51430">
    <property type="entry name" value="NAD(P)-linked oxidoreductase"/>
    <property type="match status" value="1"/>
</dbReference>
<dbReference type="PROSITE" id="PS51257">
    <property type="entry name" value="PROKAR_LIPOPROTEIN"/>
    <property type="match status" value="1"/>
</dbReference>
<dbReference type="Proteomes" id="UP000194218">
    <property type="component" value="Chromosome"/>
</dbReference>
<proteinExistence type="predicted"/>
<dbReference type="GO" id="GO:0016491">
    <property type="term" value="F:oxidoreductase activity"/>
    <property type="evidence" value="ECO:0007669"/>
    <property type="project" value="UniProtKB-KW"/>
</dbReference>
<dbReference type="KEGG" id="smao:CAG99_20410"/>
<feature type="compositionally biased region" description="Polar residues" evidence="2">
    <location>
        <begin position="1"/>
        <end position="20"/>
    </location>
</feature>
<feature type="domain" description="NADP-dependent oxidoreductase" evidence="3">
    <location>
        <begin position="28"/>
        <end position="323"/>
    </location>
</feature>
<name>A0A1W7D2U8_9ACTN</name>
<dbReference type="OrthoDB" id="9768793at2"/>
<evidence type="ECO:0000313" key="4">
    <source>
        <dbReference type="EMBL" id="ARQ70890.1"/>
    </source>
</evidence>
<feature type="region of interest" description="Disordered" evidence="2">
    <location>
        <begin position="1"/>
        <end position="21"/>
    </location>
</feature>
<dbReference type="InterPro" id="IPR036812">
    <property type="entry name" value="NAD(P)_OxRdtase_dom_sf"/>
</dbReference>
<dbReference type="RefSeq" id="WP_086160729.1">
    <property type="nucleotide sequence ID" value="NZ_CP021121.1"/>
</dbReference>
<sequence>MRTPQHSPATAVVPSTSLGSSGPAVSALGLGCMGMSALYGAADRTESIATIHAALDAGVTLLDTGDFYGMGHNETLIGEALRTAPPAARERAMTSVKFGALRTVEGAFSGYDGRPAAVKNFVAYSLQRLGLDHIDVYRIARLDPAVPIEETVGAIAELVEAGHVRHIGLSEVGARTIRRAAATAPIADLQIEYSLISRGIEAEILPTLRELGIGVTAYGVLSRGLISGHWTNDRVLGADDFRSVSPRFAGENLQHNLRLVDALRTVADAKGATVAQTAIAWVLAQGKDIVPLIGARTRERLAESLGALDVTLDADDLAAIEHAVPVGSAAGERYPARQMAHLDSEI</sequence>
<dbReference type="GO" id="GO:0005737">
    <property type="term" value="C:cytoplasm"/>
    <property type="evidence" value="ECO:0007669"/>
    <property type="project" value="TreeGrafter"/>
</dbReference>
<organism evidence="4 5">
    <name type="scientific">Streptomyces marincola</name>
    <dbReference type="NCBI Taxonomy" id="2878388"/>
    <lineage>
        <taxon>Bacteria</taxon>
        <taxon>Bacillati</taxon>
        <taxon>Actinomycetota</taxon>
        <taxon>Actinomycetes</taxon>
        <taxon>Kitasatosporales</taxon>
        <taxon>Streptomycetaceae</taxon>
        <taxon>Streptomyces</taxon>
    </lineage>
</organism>
<dbReference type="InterPro" id="IPR023210">
    <property type="entry name" value="NADP_OxRdtase_dom"/>
</dbReference>
<keyword evidence="1" id="KW-0560">Oxidoreductase</keyword>
<evidence type="ECO:0000256" key="1">
    <source>
        <dbReference type="ARBA" id="ARBA00023002"/>
    </source>
</evidence>
<dbReference type="InterPro" id="IPR050791">
    <property type="entry name" value="Aldo-Keto_reductase"/>
</dbReference>
<gene>
    <name evidence="4" type="ORF">CAG99_20410</name>
</gene>
<evidence type="ECO:0000256" key="2">
    <source>
        <dbReference type="SAM" id="MobiDB-lite"/>
    </source>
</evidence>